<name>A0AAX3W0N6_MAMLE</name>
<evidence type="ECO:0008006" key="3">
    <source>
        <dbReference type="Google" id="ProtNLM"/>
    </source>
</evidence>
<evidence type="ECO:0000313" key="1">
    <source>
        <dbReference type="EMBL" id="WHI59000.1"/>
    </source>
</evidence>
<dbReference type="Proteomes" id="UP001223261">
    <property type="component" value="Chromosome"/>
</dbReference>
<dbReference type="RefSeq" id="WP_282861771.1">
    <property type="nucleotide sequence ID" value="NZ_CP118848.1"/>
</dbReference>
<protein>
    <recommendedName>
        <fullName evidence="3">Bacteriophage HK97-gp10, tail-component</fullName>
    </recommendedName>
</protein>
<dbReference type="AlphaFoldDB" id="A0AAX3W0N6"/>
<sequence length="133" mass="14781">MGVEIKGLEDVERTIKRKYSTKAINDAENRALKAGGQMMRNKIESALRATGDTGQLASETLFREPEIIGGKLIGRLHWQTGKGHHGSLAHLNENGHHDKAGKWVKPTGIGKIQQTLTLNNELYFALVKKELNR</sequence>
<evidence type="ECO:0000313" key="2">
    <source>
        <dbReference type="Proteomes" id="UP001223261"/>
    </source>
</evidence>
<organism evidence="1 2">
    <name type="scientific">Mammaliicoccus lentus</name>
    <name type="common">Staphylococcus lentus</name>
    <dbReference type="NCBI Taxonomy" id="42858"/>
    <lineage>
        <taxon>Bacteria</taxon>
        <taxon>Bacillati</taxon>
        <taxon>Bacillota</taxon>
        <taxon>Bacilli</taxon>
        <taxon>Bacillales</taxon>
        <taxon>Staphylococcaceae</taxon>
        <taxon>Mammaliicoccus</taxon>
    </lineage>
</organism>
<reference evidence="1" key="1">
    <citation type="journal article" date="2023" name="Antibiotics">
        <title>Prevalence and Molecular Characterization of Methicillin-Resistant Staphylococci (MRS) and Mammaliicocci (MRM) in Dromedary Camels from Algeria: First Detection of SCCmec-mecC Hybrid in Methicillin-Resistant Mammaliicoccus lentus.</title>
        <authorList>
            <person name="Belhout C."/>
            <person name="Boyen F."/>
            <person name="Vereecke N."/>
            <person name="Theuns S."/>
            <person name="Taibi N."/>
            <person name="Stegger M."/>
            <person name="de la Fe-Rodriguez P.Y."/>
            <person name="Bouayad L."/>
            <person name="Elgroud R."/>
            <person name="Butaye P."/>
        </authorList>
    </citation>
    <scope>NUCLEOTIDE SEQUENCE</scope>
    <source>
        <strain evidence="1">7048</strain>
    </source>
</reference>
<proteinExistence type="predicted"/>
<gene>
    <name evidence="1" type="ORF">PYH69_09550</name>
</gene>
<dbReference type="EMBL" id="CP118848">
    <property type="protein sequence ID" value="WHI59000.1"/>
    <property type="molecule type" value="Genomic_DNA"/>
</dbReference>
<accession>A0AAX3W0N6</accession>